<dbReference type="InterPro" id="IPR001919">
    <property type="entry name" value="CBD2"/>
</dbReference>
<feature type="signal peptide" evidence="2">
    <location>
        <begin position="1"/>
        <end position="39"/>
    </location>
</feature>
<evidence type="ECO:0000259" key="3">
    <source>
        <dbReference type="PROSITE" id="PS51173"/>
    </source>
</evidence>
<evidence type="ECO:0000256" key="1">
    <source>
        <dbReference type="SAM" id="MobiDB-lite"/>
    </source>
</evidence>
<dbReference type="Proteomes" id="UP000186096">
    <property type="component" value="Unassembled WGS sequence"/>
</dbReference>
<dbReference type="AlphaFoldDB" id="A0A1N6RIA4"/>
<dbReference type="InterPro" id="IPR008965">
    <property type="entry name" value="CBM2/CBM3_carb-bd_dom_sf"/>
</dbReference>
<dbReference type="InterPro" id="IPR012291">
    <property type="entry name" value="CBM2_carb-bd_dom_sf"/>
</dbReference>
<feature type="region of interest" description="Disordered" evidence="1">
    <location>
        <begin position="340"/>
        <end position="371"/>
    </location>
</feature>
<dbReference type="Pfam" id="PF00553">
    <property type="entry name" value="CBM_2"/>
    <property type="match status" value="1"/>
</dbReference>
<dbReference type="GO" id="GO:0030247">
    <property type="term" value="F:polysaccharide binding"/>
    <property type="evidence" value="ECO:0007669"/>
    <property type="project" value="UniProtKB-UniRule"/>
</dbReference>
<gene>
    <name evidence="4" type="ORF">SAMN05421833_101400</name>
</gene>
<dbReference type="Gene3D" id="2.60.40.290">
    <property type="match status" value="1"/>
</dbReference>
<dbReference type="PANTHER" id="PTHR43576">
    <property type="entry name" value="ALPHA-L-ARABINOFURANOSIDASE C-RELATED"/>
    <property type="match status" value="1"/>
</dbReference>
<dbReference type="Gene3D" id="2.60.40.1180">
    <property type="entry name" value="Golgi alpha-mannosidase II"/>
    <property type="match status" value="1"/>
</dbReference>
<dbReference type="Gene3D" id="3.20.20.80">
    <property type="entry name" value="Glycosidases"/>
    <property type="match status" value="1"/>
</dbReference>
<dbReference type="RefSeq" id="WP_076432197.1">
    <property type="nucleotide sequence ID" value="NZ_FTNI01000001.1"/>
</dbReference>
<keyword evidence="5" id="KW-1185">Reference proteome</keyword>
<dbReference type="SUPFAM" id="SSF49384">
    <property type="entry name" value="Carbohydrate-binding domain"/>
    <property type="match status" value="1"/>
</dbReference>
<dbReference type="PANTHER" id="PTHR43576:SF3">
    <property type="entry name" value="ALPHA-L-ARABINOFURANOSIDASE C"/>
    <property type="match status" value="1"/>
</dbReference>
<dbReference type="InterPro" id="IPR013780">
    <property type="entry name" value="Glyco_hydro_b"/>
</dbReference>
<dbReference type="SUPFAM" id="SSF51445">
    <property type="entry name" value="(Trans)glycosidases"/>
    <property type="match status" value="1"/>
</dbReference>
<sequence>MHGSLTRRRRAGLALLTSAALAAASAVVAATAVSAPASAATSATVTVNTGTSLGTIPAAGHGVNVAVYDGNMNSSPVSGLLRDAGFTAVRYPGGSYGDIYHWKTHTTEGGYVAPGTDFDTYVSTVRSAGAQPVVIANYGTGTAQEAADWVRYANVTKGYGVKYWEIGNEVYGNGHYGSGWEQDNHSDKSPRAYANNVLQYISAMKAVDSSIKVGVVLTTPGGWPDGVVGSGDSADWNNTVMSIVQDKADFVIVHWYPGATSAADSLTKVSQIAPMVSTIRSLLGRYAGSRASSIGIAVTEANLNYQLNSATTALGAADSYLTWFENGVMNVDWWSLHNGTSSSPKTNDDGTTDYNDFGILSSGSSGEPPVNTPLPPYYGLAMVGRAGSPGDTLVKASSSSSLLAAHAVRTSGGVNVVLVNKDLNNSTTVSLSYSGFSPGGTASVVQWRKGATSIGTSTASSATSITLPPYSITVLKASGGGTASPTPSPTPSPSRTPSPSPSASPSRTPSPSPSASPTAGGSGCSATYKVTNSWPGGFQADVTVTNTRATAISGWTVGWSFRSGQTISSSWNATVTQSGAAVTARNVSYNGGLAAGASTSFGFTGNGAGDVPAPISCTIG</sequence>
<feature type="chain" id="PRO_5011958327" evidence="2">
    <location>
        <begin position="40"/>
        <end position="620"/>
    </location>
</feature>
<feature type="domain" description="CBM2" evidence="3">
    <location>
        <begin position="517"/>
        <end position="620"/>
    </location>
</feature>
<feature type="compositionally biased region" description="Pro residues" evidence="1">
    <location>
        <begin position="486"/>
        <end position="514"/>
    </location>
</feature>
<feature type="region of interest" description="Disordered" evidence="1">
    <location>
        <begin position="476"/>
        <end position="524"/>
    </location>
</feature>
<dbReference type="GO" id="GO:0004553">
    <property type="term" value="F:hydrolase activity, hydrolyzing O-glycosyl compounds"/>
    <property type="evidence" value="ECO:0007669"/>
    <property type="project" value="InterPro"/>
</dbReference>
<dbReference type="SMART" id="SM00637">
    <property type="entry name" value="CBD_II"/>
    <property type="match status" value="1"/>
</dbReference>
<organism evidence="4 5">
    <name type="scientific">Microbispora rosea</name>
    <dbReference type="NCBI Taxonomy" id="58117"/>
    <lineage>
        <taxon>Bacteria</taxon>
        <taxon>Bacillati</taxon>
        <taxon>Actinomycetota</taxon>
        <taxon>Actinomycetes</taxon>
        <taxon>Streptosporangiales</taxon>
        <taxon>Streptosporangiaceae</taxon>
        <taxon>Microbispora</taxon>
    </lineage>
</organism>
<proteinExistence type="predicted"/>
<name>A0A1N6RIA4_9ACTN</name>
<evidence type="ECO:0000313" key="4">
    <source>
        <dbReference type="EMBL" id="SIQ28610.1"/>
    </source>
</evidence>
<keyword evidence="2" id="KW-0732">Signal</keyword>
<dbReference type="EMBL" id="FTNI01000001">
    <property type="protein sequence ID" value="SIQ28610.1"/>
    <property type="molecule type" value="Genomic_DNA"/>
</dbReference>
<protein>
    <submittedName>
        <fullName evidence="4">Cellulose binding domain-containing protein</fullName>
    </submittedName>
</protein>
<dbReference type="OrthoDB" id="9758333at2"/>
<dbReference type="GO" id="GO:0000272">
    <property type="term" value="P:polysaccharide catabolic process"/>
    <property type="evidence" value="ECO:0007669"/>
    <property type="project" value="TreeGrafter"/>
</dbReference>
<dbReference type="PROSITE" id="PS51173">
    <property type="entry name" value="CBM2"/>
    <property type="match status" value="1"/>
</dbReference>
<dbReference type="InterPro" id="IPR017853">
    <property type="entry name" value="GH"/>
</dbReference>
<evidence type="ECO:0000256" key="2">
    <source>
        <dbReference type="SAM" id="SignalP"/>
    </source>
</evidence>
<accession>A0A1N6RIA4</accession>
<reference evidence="5" key="1">
    <citation type="submission" date="2017-01" db="EMBL/GenBank/DDBJ databases">
        <authorList>
            <person name="Varghese N."/>
            <person name="Submissions S."/>
        </authorList>
    </citation>
    <scope>NUCLEOTIDE SEQUENCE [LARGE SCALE GENOMIC DNA]</scope>
    <source>
        <strain evidence="5">ATCC 12950</strain>
    </source>
</reference>
<evidence type="ECO:0000313" key="5">
    <source>
        <dbReference type="Proteomes" id="UP000186096"/>
    </source>
</evidence>
<dbReference type="STRING" id="58117.SAMN05421833_101400"/>